<evidence type="ECO:0000313" key="3">
    <source>
        <dbReference type="EMBL" id="TKA61984.1"/>
    </source>
</evidence>
<evidence type="ECO:0008006" key="5">
    <source>
        <dbReference type="Google" id="ProtNLM"/>
    </source>
</evidence>
<keyword evidence="4" id="KW-1185">Reference proteome</keyword>
<accession>A0A4U0WGF6</accession>
<dbReference type="EMBL" id="NAJQ01001145">
    <property type="protein sequence ID" value="TKA61984.1"/>
    <property type="molecule type" value="Genomic_DNA"/>
</dbReference>
<feature type="signal peptide" evidence="2">
    <location>
        <begin position="1"/>
        <end position="20"/>
    </location>
</feature>
<evidence type="ECO:0000256" key="2">
    <source>
        <dbReference type="SAM" id="SignalP"/>
    </source>
</evidence>
<name>A0A4U0WGF6_9PEZI</name>
<dbReference type="OrthoDB" id="3827698at2759"/>
<dbReference type="Proteomes" id="UP000309340">
    <property type="component" value="Unassembled WGS sequence"/>
</dbReference>
<proteinExistence type="predicted"/>
<keyword evidence="2" id="KW-0732">Signal</keyword>
<reference evidence="3 4" key="1">
    <citation type="submission" date="2017-03" db="EMBL/GenBank/DDBJ databases">
        <title>Genomes of endolithic fungi from Antarctica.</title>
        <authorList>
            <person name="Coleine C."/>
            <person name="Masonjones S."/>
            <person name="Stajich J.E."/>
        </authorList>
    </citation>
    <scope>NUCLEOTIDE SEQUENCE [LARGE SCALE GENOMIC DNA]</scope>
    <source>
        <strain evidence="3 4">CCFEE 5184</strain>
    </source>
</reference>
<feature type="compositionally biased region" description="Acidic residues" evidence="1">
    <location>
        <begin position="172"/>
        <end position="183"/>
    </location>
</feature>
<feature type="chain" id="PRO_5020373280" description="Extracellular membrane protein CFEM domain-containing protein" evidence="2">
    <location>
        <begin position="21"/>
        <end position="298"/>
    </location>
</feature>
<evidence type="ECO:0000313" key="4">
    <source>
        <dbReference type="Proteomes" id="UP000309340"/>
    </source>
</evidence>
<gene>
    <name evidence="3" type="ORF">B0A55_09987</name>
</gene>
<comment type="caution">
    <text evidence="3">The sequence shown here is derived from an EMBL/GenBank/DDBJ whole genome shotgun (WGS) entry which is preliminary data.</text>
</comment>
<evidence type="ECO:0000256" key="1">
    <source>
        <dbReference type="SAM" id="MobiDB-lite"/>
    </source>
</evidence>
<dbReference type="AlphaFoldDB" id="A0A4U0WGF6"/>
<feature type="region of interest" description="Disordered" evidence="1">
    <location>
        <begin position="166"/>
        <end position="186"/>
    </location>
</feature>
<sequence length="298" mass="31581">MLLTMLQLLLGTLLLTVATAVACTSACWLEGLSQSKCLGKADETKCMCSSETNYLYFYDCNLTCLYEGTFTGLNGAMECIGYKRDVLITSAAPASTATVDLPSPTTFETRVKRAPEAQIAALTPWQTQAPKPKPIWSSYTAASFPGHTIWYCGVPGAACGEKAIGSETQPDAFDDSDSDSDSESVEKRQVNISKLMSAIDGLAAAEAANTNLVGVFTYTGNNPRDVSASAPMAEPSDLATYGLPASITGTYGFEGDHTTGTEYDGHWPTPGPAECKVEGICAFVGMELCVDLHEQPVV</sequence>
<protein>
    <recommendedName>
        <fullName evidence="5">Extracellular membrane protein CFEM domain-containing protein</fullName>
    </recommendedName>
</protein>
<organism evidence="3 4">
    <name type="scientific">Friedmanniomyces simplex</name>
    <dbReference type="NCBI Taxonomy" id="329884"/>
    <lineage>
        <taxon>Eukaryota</taxon>
        <taxon>Fungi</taxon>
        <taxon>Dikarya</taxon>
        <taxon>Ascomycota</taxon>
        <taxon>Pezizomycotina</taxon>
        <taxon>Dothideomycetes</taxon>
        <taxon>Dothideomycetidae</taxon>
        <taxon>Mycosphaerellales</taxon>
        <taxon>Teratosphaeriaceae</taxon>
        <taxon>Friedmanniomyces</taxon>
    </lineage>
</organism>